<organism evidence="7 8">
    <name type="scientific">Oikopleura dioica</name>
    <name type="common">Tunicate</name>
    <dbReference type="NCBI Taxonomy" id="34765"/>
    <lineage>
        <taxon>Eukaryota</taxon>
        <taxon>Metazoa</taxon>
        <taxon>Chordata</taxon>
        <taxon>Tunicata</taxon>
        <taxon>Appendicularia</taxon>
        <taxon>Copelata</taxon>
        <taxon>Oikopleuridae</taxon>
        <taxon>Oikopleura</taxon>
    </lineage>
</organism>
<evidence type="ECO:0000256" key="1">
    <source>
        <dbReference type="ARBA" id="ARBA00009183"/>
    </source>
</evidence>
<dbReference type="InterPro" id="IPR036188">
    <property type="entry name" value="FAD/NAD-bd_sf"/>
</dbReference>
<dbReference type="PRINTS" id="PR00370">
    <property type="entry name" value="FMOXYGENASE"/>
</dbReference>
<evidence type="ECO:0000256" key="3">
    <source>
        <dbReference type="ARBA" id="ARBA00022827"/>
    </source>
</evidence>
<keyword evidence="8" id="KW-1185">Reference proteome</keyword>
<comment type="similarity">
    <text evidence="1 6">Belongs to the FMO family.</text>
</comment>
<protein>
    <recommendedName>
        <fullName evidence="6">Flavin-containing monooxygenase</fullName>
        <ecNumber evidence="6">1.-.-.-</ecNumber>
    </recommendedName>
</protein>
<comment type="cofactor">
    <cofactor evidence="6">
        <name>FAD</name>
        <dbReference type="ChEBI" id="CHEBI:57692"/>
    </cofactor>
</comment>
<keyword evidence="5 6" id="KW-0560">Oxidoreductase</keyword>
<reference evidence="7 8" key="1">
    <citation type="submission" date="2021-04" db="EMBL/GenBank/DDBJ databases">
        <authorList>
            <person name="Bliznina A."/>
        </authorList>
    </citation>
    <scope>NUCLEOTIDE SEQUENCE [LARGE SCALE GENOMIC DNA]</scope>
</reference>
<dbReference type="Pfam" id="PF00743">
    <property type="entry name" value="FMO-like"/>
    <property type="match status" value="2"/>
</dbReference>
<evidence type="ECO:0000256" key="5">
    <source>
        <dbReference type="ARBA" id="ARBA00023002"/>
    </source>
</evidence>
<dbReference type="PANTHER" id="PTHR23023">
    <property type="entry name" value="DIMETHYLANILINE MONOOXYGENASE"/>
    <property type="match status" value="1"/>
</dbReference>
<name>A0ABN7SY26_OIKDI</name>
<gene>
    <name evidence="7" type="ORF">OKIOD_LOCUS11397</name>
</gene>
<evidence type="ECO:0000313" key="8">
    <source>
        <dbReference type="Proteomes" id="UP001158576"/>
    </source>
</evidence>
<dbReference type="InterPro" id="IPR050346">
    <property type="entry name" value="FMO-like"/>
</dbReference>
<dbReference type="Proteomes" id="UP001158576">
    <property type="component" value="Chromosome 1"/>
</dbReference>
<sequence>MERFELGENIPKMNHLSRVAVIGAGAGGLCTASRFKQLGIEKIKIFESASRLGGTWRYVDDPNDDPCSSMYKNLLTNLPTKVMNYPDFPFPEDTDAFPSHTVILKYLKDYAKRQNLSEHISFNDPVESCSFEKKECTWKVNEESFDFVVVANGHYTKPSIPDIFKSSSFQGQIMHTHYYRKAESLARKNVLVIGQGPSGQDISLDLLGIANSVALLGRSEIKGTPDSLRKFIGWAKEVKPNGVLTNNGDLIECDYILLASGYCFDFPFLEENVIEYSPCRKKIQPLYKQIIHSHFPSLAFIGIPCTIVPFPLMDCQAQWLGQVWKGNVTLPPTEERLKQAAIIPGIGRPEIDRHFHKMSNAQWKYDDDLANEANFEPIPRSIQDLYTQVWGVRSEKGPAVFRNVQYKDYYDY</sequence>
<dbReference type="EC" id="1.-.-.-" evidence="6"/>
<keyword evidence="6" id="KW-0503">Monooxygenase</keyword>
<dbReference type="InterPro" id="IPR020946">
    <property type="entry name" value="Flavin_mOase-like"/>
</dbReference>
<evidence type="ECO:0000256" key="4">
    <source>
        <dbReference type="ARBA" id="ARBA00022857"/>
    </source>
</evidence>
<keyword evidence="3 6" id="KW-0274">FAD</keyword>
<dbReference type="SUPFAM" id="SSF51905">
    <property type="entry name" value="FAD/NAD(P)-binding domain"/>
    <property type="match status" value="2"/>
</dbReference>
<evidence type="ECO:0000256" key="6">
    <source>
        <dbReference type="RuleBase" id="RU361177"/>
    </source>
</evidence>
<proteinExistence type="inferred from homology"/>
<dbReference type="EMBL" id="OU015566">
    <property type="protein sequence ID" value="CAG5105991.1"/>
    <property type="molecule type" value="Genomic_DNA"/>
</dbReference>
<dbReference type="InterPro" id="IPR000960">
    <property type="entry name" value="Flavin_mOase"/>
</dbReference>
<evidence type="ECO:0000256" key="2">
    <source>
        <dbReference type="ARBA" id="ARBA00022630"/>
    </source>
</evidence>
<dbReference type="Gene3D" id="3.50.50.60">
    <property type="entry name" value="FAD/NAD(P)-binding domain"/>
    <property type="match status" value="2"/>
</dbReference>
<keyword evidence="4" id="KW-0521">NADP</keyword>
<accession>A0ABN7SY26</accession>
<keyword evidence="2 6" id="KW-0285">Flavoprotein</keyword>
<evidence type="ECO:0000313" key="7">
    <source>
        <dbReference type="EMBL" id="CAG5105991.1"/>
    </source>
</evidence>